<organism evidence="1 2">
    <name type="scientific">Pistacia integerrima</name>
    <dbReference type="NCBI Taxonomy" id="434235"/>
    <lineage>
        <taxon>Eukaryota</taxon>
        <taxon>Viridiplantae</taxon>
        <taxon>Streptophyta</taxon>
        <taxon>Embryophyta</taxon>
        <taxon>Tracheophyta</taxon>
        <taxon>Spermatophyta</taxon>
        <taxon>Magnoliopsida</taxon>
        <taxon>eudicotyledons</taxon>
        <taxon>Gunneridae</taxon>
        <taxon>Pentapetalae</taxon>
        <taxon>rosids</taxon>
        <taxon>malvids</taxon>
        <taxon>Sapindales</taxon>
        <taxon>Anacardiaceae</taxon>
        <taxon>Pistacia</taxon>
    </lineage>
</organism>
<gene>
    <name evidence="1" type="ORF">Pint_30647</name>
</gene>
<protein>
    <submittedName>
        <fullName evidence="1">Uncharacterized protein</fullName>
    </submittedName>
</protein>
<name>A0ACC0WXY8_9ROSI</name>
<comment type="caution">
    <text evidence="1">The sequence shown here is derived from an EMBL/GenBank/DDBJ whole genome shotgun (WGS) entry which is preliminary data.</text>
</comment>
<dbReference type="EMBL" id="CM047750">
    <property type="protein sequence ID" value="KAJ0007126.1"/>
    <property type="molecule type" value="Genomic_DNA"/>
</dbReference>
<evidence type="ECO:0000313" key="1">
    <source>
        <dbReference type="EMBL" id="KAJ0007126.1"/>
    </source>
</evidence>
<keyword evidence="2" id="KW-1185">Reference proteome</keyword>
<proteinExistence type="predicted"/>
<dbReference type="Proteomes" id="UP001163603">
    <property type="component" value="Chromosome 15"/>
</dbReference>
<evidence type="ECO:0000313" key="2">
    <source>
        <dbReference type="Proteomes" id="UP001163603"/>
    </source>
</evidence>
<reference evidence="2" key="1">
    <citation type="journal article" date="2023" name="G3 (Bethesda)">
        <title>Genome assembly and association tests identify interacting loci associated with vigor, precocity, and sex in interspecific pistachio rootstocks.</title>
        <authorList>
            <person name="Palmer W."/>
            <person name="Jacygrad E."/>
            <person name="Sagayaradj S."/>
            <person name="Cavanaugh K."/>
            <person name="Han R."/>
            <person name="Bertier L."/>
            <person name="Beede B."/>
            <person name="Kafkas S."/>
            <person name="Golino D."/>
            <person name="Preece J."/>
            <person name="Michelmore R."/>
        </authorList>
    </citation>
    <scope>NUCLEOTIDE SEQUENCE [LARGE SCALE GENOMIC DNA]</scope>
</reference>
<accession>A0ACC0WXY8</accession>
<sequence>MYVPQENERIVLLGNSHTTRVMGTSEVDLHFTYGRSLLLKDVLHTPDMRKKLVSGFLLNKVSFRQVVESDQYVITKNDTFVGRGYAFDNMFKLNVEMNASSSVNAWHTRLSHINGKYVRNISRLGLIPYCKVRILISVNLVVLLK</sequence>